<accession>A0AAV7W8L1</accession>
<gene>
    <name evidence="2" type="ORF">NDU88_004519</name>
</gene>
<proteinExistence type="predicted"/>
<reference evidence="2" key="1">
    <citation type="journal article" date="2022" name="bioRxiv">
        <title>Sequencing and chromosome-scale assembly of the giantPleurodeles waltlgenome.</title>
        <authorList>
            <person name="Brown T."/>
            <person name="Elewa A."/>
            <person name="Iarovenko S."/>
            <person name="Subramanian E."/>
            <person name="Araus A.J."/>
            <person name="Petzold A."/>
            <person name="Susuki M."/>
            <person name="Suzuki K.-i.T."/>
            <person name="Hayashi T."/>
            <person name="Toyoda A."/>
            <person name="Oliveira C."/>
            <person name="Osipova E."/>
            <person name="Leigh N.D."/>
            <person name="Simon A."/>
            <person name="Yun M.H."/>
        </authorList>
    </citation>
    <scope>NUCLEOTIDE SEQUENCE</scope>
    <source>
        <strain evidence="2">20211129_DDA</strain>
        <tissue evidence="2">Liver</tissue>
    </source>
</reference>
<keyword evidence="3" id="KW-1185">Reference proteome</keyword>
<protein>
    <submittedName>
        <fullName evidence="2">Uncharacterized protein</fullName>
    </submittedName>
</protein>
<name>A0AAV7W8L1_PLEWA</name>
<feature type="compositionally biased region" description="Basic residues" evidence="1">
    <location>
        <begin position="77"/>
        <end position="90"/>
    </location>
</feature>
<dbReference type="AlphaFoldDB" id="A0AAV7W8L1"/>
<dbReference type="EMBL" id="JANPWB010000002">
    <property type="protein sequence ID" value="KAJ1209141.1"/>
    <property type="molecule type" value="Genomic_DNA"/>
</dbReference>
<evidence type="ECO:0000313" key="2">
    <source>
        <dbReference type="EMBL" id="KAJ1209141.1"/>
    </source>
</evidence>
<evidence type="ECO:0000256" key="1">
    <source>
        <dbReference type="SAM" id="MobiDB-lite"/>
    </source>
</evidence>
<evidence type="ECO:0000313" key="3">
    <source>
        <dbReference type="Proteomes" id="UP001066276"/>
    </source>
</evidence>
<organism evidence="2 3">
    <name type="scientific">Pleurodeles waltl</name>
    <name type="common">Iberian ribbed newt</name>
    <dbReference type="NCBI Taxonomy" id="8319"/>
    <lineage>
        <taxon>Eukaryota</taxon>
        <taxon>Metazoa</taxon>
        <taxon>Chordata</taxon>
        <taxon>Craniata</taxon>
        <taxon>Vertebrata</taxon>
        <taxon>Euteleostomi</taxon>
        <taxon>Amphibia</taxon>
        <taxon>Batrachia</taxon>
        <taxon>Caudata</taxon>
        <taxon>Salamandroidea</taxon>
        <taxon>Salamandridae</taxon>
        <taxon>Pleurodelinae</taxon>
        <taxon>Pleurodeles</taxon>
    </lineage>
</organism>
<sequence length="154" mass="16411">MALRPLGLAPASRASGRLEKKKKLCAARLAAAPQPPQAPAITGAKGGRAERERGRGRSSNPPRPSPHPARALGTRPRSARSPRGTRRTQHMLRSSPDRPPTQPLQQGCGGRLSGYFLRAGDGALKSSDRPGRHFGSSPVGAIHNVNLFLQSCQY</sequence>
<feature type="region of interest" description="Disordered" evidence="1">
    <location>
        <begin position="1"/>
        <end position="113"/>
    </location>
</feature>
<dbReference type="Proteomes" id="UP001066276">
    <property type="component" value="Chromosome 1_2"/>
</dbReference>
<comment type="caution">
    <text evidence="2">The sequence shown here is derived from an EMBL/GenBank/DDBJ whole genome shotgun (WGS) entry which is preliminary data.</text>
</comment>